<dbReference type="AlphaFoldDB" id="A0A1E3I2M6"/>
<protein>
    <recommendedName>
        <fullName evidence="4">SGNH hydrolase-type esterase domain-containing protein</fullName>
    </recommendedName>
</protein>
<dbReference type="OrthoDB" id="544608at2759"/>
<keyword evidence="1" id="KW-0472">Membrane</keyword>
<dbReference type="Proteomes" id="UP000094065">
    <property type="component" value="Unassembled WGS sequence"/>
</dbReference>
<organism evidence="2 3">
    <name type="scientific">Cryptococcus amylolentus CBS 6039</name>
    <dbReference type="NCBI Taxonomy" id="1295533"/>
    <lineage>
        <taxon>Eukaryota</taxon>
        <taxon>Fungi</taxon>
        <taxon>Dikarya</taxon>
        <taxon>Basidiomycota</taxon>
        <taxon>Agaricomycotina</taxon>
        <taxon>Tremellomycetes</taxon>
        <taxon>Tremellales</taxon>
        <taxon>Cryptococcaceae</taxon>
        <taxon>Cryptococcus</taxon>
    </lineage>
</organism>
<comment type="caution">
    <text evidence="2">The sequence shown here is derived from an EMBL/GenBank/DDBJ whole genome shotgun (WGS) entry which is preliminary data.</text>
</comment>
<dbReference type="EMBL" id="AWGJ01000002">
    <property type="protein sequence ID" value="ODN82768.1"/>
    <property type="molecule type" value="Genomic_DNA"/>
</dbReference>
<proteinExistence type="predicted"/>
<evidence type="ECO:0000313" key="2">
    <source>
        <dbReference type="EMBL" id="ODN82768.1"/>
    </source>
</evidence>
<reference evidence="2 3" key="1">
    <citation type="submission" date="2016-06" db="EMBL/GenBank/DDBJ databases">
        <title>Evolution of pathogenesis and genome organization in the Tremellales.</title>
        <authorList>
            <person name="Cuomo C."/>
            <person name="Litvintseva A."/>
            <person name="Heitman J."/>
            <person name="Chen Y."/>
            <person name="Sun S."/>
            <person name="Springer D."/>
            <person name="Dromer F."/>
            <person name="Young S."/>
            <person name="Zeng Q."/>
            <person name="Chapman S."/>
            <person name="Gujja S."/>
            <person name="Saif S."/>
            <person name="Birren B."/>
        </authorList>
    </citation>
    <scope>NUCLEOTIDE SEQUENCE [LARGE SCALE GENOMIC DNA]</scope>
    <source>
        <strain evidence="2 3">CBS 6039</strain>
    </source>
</reference>
<dbReference type="PANTHER" id="PTHR34407:SF1">
    <property type="entry name" value="SGNH HYDROLASE-TYPE ESTERASE DOMAIN-CONTAINING PROTEIN"/>
    <property type="match status" value="1"/>
</dbReference>
<feature type="transmembrane region" description="Helical" evidence="1">
    <location>
        <begin position="12"/>
        <end position="29"/>
    </location>
</feature>
<sequence length="498" mass="55543">MLRPSRGNVKLLLGLSVFLNVVVLVALFVPSKQAHELLGDETWAKINQLGNHIEEHRHTLVPEKSCSMCAVDPRLCNELGEENLKRSLGYAGTNLRLRRTLSKLKRGGRLTAGVVGGSVSKGFGIDKDPAYYPDTPTNLNRIVFDRLNTLFPAPNGVKVGDSGRSEDMNSFINGAQGGVGTDYFSLCYGEHLPEDMDLVFIELAINDEVLLRNINSYELLVRSLLDLPRHPAIMNLQVFALEFNTVTNGADMHTGVAQSYDLPVLSLRNALYHEVLKNASLVNELFWASPQGKTDLRHIGAKGHNLMGRIGAAYVDSQLCEMEKYEASIPGAKDMSLDQLYPLEPLPRMQVNMKYNADLTLPPIKPQCFSANGHKNPLVPSTNQNWRKWNWKAKNYLVADQPGARVSFKLHTTVGNIEVHYLRSWQYKLGSAKCWVDGDENKAKRLDGYWDQKYNIGRAATIRDDLAPGEHTLTCELLKETADPEGGLEFRLISVMSI</sequence>
<keyword evidence="3" id="KW-1185">Reference proteome</keyword>
<evidence type="ECO:0008006" key="4">
    <source>
        <dbReference type="Google" id="ProtNLM"/>
    </source>
</evidence>
<keyword evidence="1" id="KW-0812">Transmembrane</keyword>
<gene>
    <name evidence="2" type="ORF">L202_01046</name>
</gene>
<accession>A0A1E3I2M6</accession>
<dbReference type="RefSeq" id="XP_018996768.1">
    <property type="nucleotide sequence ID" value="XM_019134341.1"/>
</dbReference>
<evidence type="ECO:0000313" key="3">
    <source>
        <dbReference type="Proteomes" id="UP000094065"/>
    </source>
</evidence>
<evidence type="ECO:0000256" key="1">
    <source>
        <dbReference type="SAM" id="Phobius"/>
    </source>
</evidence>
<dbReference type="SUPFAM" id="SSF52266">
    <property type="entry name" value="SGNH hydrolase"/>
    <property type="match status" value="1"/>
</dbReference>
<dbReference type="PANTHER" id="PTHR34407">
    <property type="entry name" value="EXPRESSED PROTEIN"/>
    <property type="match status" value="1"/>
</dbReference>
<keyword evidence="1" id="KW-1133">Transmembrane helix</keyword>
<name>A0A1E3I2M6_9TREE</name>
<dbReference type="GeneID" id="30152355"/>